<keyword evidence="6 7" id="KW-0998">Cell outer membrane</keyword>
<accession>A0A1H3XJA9</accession>
<dbReference type="Pfam" id="PF13715">
    <property type="entry name" value="CarbopepD_reg_2"/>
    <property type="match status" value="1"/>
</dbReference>
<dbReference type="InterPro" id="IPR008969">
    <property type="entry name" value="CarboxyPept-like_regulatory"/>
</dbReference>
<keyword evidence="5 7" id="KW-0472">Membrane</keyword>
<name>A0A1H3XJA9_9BACT</name>
<dbReference type="Gene3D" id="2.60.40.1120">
    <property type="entry name" value="Carboxypeptidase-like, regulatory domain"/>
    <property type="match status" value="1"/>
</dbReference>
<evidence type="ECO:0000313" key="10">
    <source>
        <dbReference type="Proteomes" id="UP000199041"/>
    </source>
</evidence>
<dbReference type="SUPFAM" id="SSF49464">
    <property type="entry name" value="Carboxypeptidase regulatory domain-like"/>
    <property type="match status" value="1"/>
</dbReference>
<evidence type="ECO:0000256" key="4">
    <source>
        <dbReference type="ARBA" id="ARBA00022692"/>
    </source>
</evidence>
<dbReference type="InterPro" id="IPR039426">
    <property type="entry name" value="TonB-dep_rcpt-like"/>
</dbReference>
<dbReference type="InterPro" id="IPR012910">
    <property type="entry name" value="Plug_dom"/>
</dbReference>
<dbReference type="Gene3D" id="2.40.170.20">
    <property type="entry name" value="TonB-dependent receptor, beta-barrel domain"/>
    <property type="match status" value="1"/>
</dbReference>
<dbReference type="InterPro" id="IPR036942">
    <property type="entry name" value="Beta-barrel_TonB_sf"/>
</dbReference>
<dbReference type="EMBL" id="FNQY01000005">
    <property type="protein sequence ID" value="SDZ98638.1"/>
    <property type="molecule type" value="Genomic_DNA"/>
</dbReference>
<comment type="similarity">
    <text evidence="7">Belongs to the TonB-dependent receptor family.</text>
</comment>
<evidence type="ECO:0000259" key="8">
    <source>
        <dbReference type="Pfam" id="PF07715"/>
    </source>
</evidence>
<evidence type="ECO:0000256" key="1">
    <source>
        <dbReference type="ARBA" id="ARBA00004571"/>
    </source>
</evidence>
<evidence type="ECO:0000256" key="3">
    <source>
        <dbReference type="ARBA" id="ARBA00022452"/>
    </source>
</evidence>
<evidence type="ECO:0000256" key="6">
    <source>
        <dbReference type="ARBA" id="ARBA00023237"/>
    </source>
</evidence>
<keyword evidence="3 7" id="KW-1134">Transmembrane beta strand</keyword>
<dbReference type="SUPFAM" id="SSF56935">
    <property type="entry name" value="Porins"/>
    <property type="match status" value="1"/>
</dbReference>
<organism evidence="9 10">
    <name type="scientific">Arachidicoccus rhizosphaerae</name>
    <dbReference type="NCBI Taxonomy" id="551991"/>
    <lineage>
        <taxon>Bacteria</taxon>
        <taxon>Pseudomonadati</taxon>
        <taxon>Bacteroidota</taxon>
        <taxon>Chitinophagia</taxon>
        <taxon>Chitinophagales</taxon>
        <taxon>Chitinophagaceae</taxon>
        <taxon>Arachidicoccus</taxon>
    </lineage>
</organism>
<dbReference type="Pfam" id="PF07715">
    <property type="entry name" value="Plug"/>
    <property type="match status" value="1"/>
</dbReference>
<gene>
    <name evidence="9" type="ORF">SAMN05192529_105164</name>
</gene>
<dbReference type="STRING" id="551991.SAMN05192529_105164"/>
<evidence type="ECO:0000256" key="5">
    <source>
        <dbReference type="ARBA" id="ARBA00023136"/>
    </source>
</evidence>
<comment type="subcellular location">
    <subcellularLocation>
        <location evidence="1 7">Cell outer membrane</location>
        <topology evidence="1 7">Multi-pass membrane protein</topology>
    </subcellularLocation>
</comment>
<protein>
    <submittedName>
        <fullName evidence="9">TonB-linked outer membrane protein, SusC/RagA family</fullName>
    </submittedName>
</protein>
<keyword evidence="4 7" id="KW-0812">Transmembrane</keyword>
<dbReference type="Gene3D" id="2.170.130.10">
    <property type="entry name" value="TonB-dependent receptor, plug domain"/>
    <property type="match status" value="1"/>
</dbReference>
<dbReference type="InterPro" id="IPR023996">
    <property type="entry name" value="TonB-dep_OMP_SusC/RagA"/>
</dbReference>
<dbReference type="Proteomes" id="UP000199041">
    <property type="component" value="Unassembled WGS sequence"/>
</dbReference>
<keyword evidence="2 7" id="KW-0813">Transport</keyword>
<dbReference type="NCBIfam" id="TIGR04056">
    <property type="entry name" value="OMP_RagA_SusC"/>
    <property type="match status" value="1"/>
</dbReference>
<dbReference type="PROSITE" id="PS52016">
    <property type="entry name" value="TONB_DEPENDENT_REC_3"/>
    <property type="match status" value="1"/>
</dbReference>
<feature type="domain" description="TonB-dependent receptor plug" evidence="8">
    <location>
        <begin position="99"/>
        <end position="232"/>
    </location>
</feature>
<dbReference type="GO" id="GO:0009279">
    <property type="term" value="C:cell outer membrane"/>
    <property type="evidence" value="ECO:0007669"/>
    <property type="project" value="UniProtKB-SubCell"/>
</dbReference>
<dbReference type="AlphaFoldDB" id="A0A1H3XJA9"/>
<evidence type="ECO:0000313" key="9">
    <source>
        <dbReference type="EMBL" id="SDZ98638.1"/>
    </source>
</evidence>
<keyword evidence="10" id="KW-1185">Reference proteome</keyword>
<proteinExistence type="inferred from homology"/>
<reference evidence="9 10" key="1">
    <citation type="submission" date="2016-10" db="EMBL/GenBank/DDBJ databases">
        <authorList>
            <person name="de Groot N.N."/>
        </authorList>
    </citation>
    <scope>NUCLEOTIDE SEQUENCE [LARGE SCALE GENOMIC DNA]</scope>
    <source>
        <strain evidence="9 10">Vu-144</strain>
    </source>
</reference>
<sequence>MTLAAQSPVVINGQVTDTAGVPISEATIKAGKRGTVSDLSGRFRLQVSSLQSEISVSHVGYVTLNLKLNGQDSIQCMMTSSSDNDLSDVVVIGMQQQSIRNTVSAVSGIVGKDINNRPVTSVDQLLQGKIAGMNVQVSSGEPGVAPTVVVRGNSTVRTDIGDDPNVQQAQAMSGPLYVIDGIPIDPADISNNAGATGTNFLAGLNINDIESVVVQKDAAATAAWGSRGANGVIYITTRKATSKTPVFGVNAYYGRNSKPQLIPTLTGSAERTAKIDILKEYATDDQLKSLPQLLTDSLNPSFNNATDWQKMFYTSSNVYNVDATMSQAAENVNYRISLGYYNTEGIIRNTGYQRYSVRGNFNFKISPKLNSQLVVGLVKEARQAGRKYQNSDDNTPFSGSSQPTSFYYINEFDQNSYLGESTKLRNLNGNDNYTASMTLNYDIAKGIRYTLQGGANSYVQSKDYFMPSNIDAVAAETGSDATQQSYAESSRGTYATYLFTNSLNLDKDFKTAKGNKHQFNLTLSQQYNTIISSGNSVSGYNTPTNDIQTVTGIPQSDLSGYSYYNKDALLSLVSQLQYNYNGKYLLYGSYRGDASSRFGKNNKWGYFPAAGAAWIVSDENFMKGAKGVIDFLKFRFSWGIAGKNASDFYAPYNQYQISGTYNGTTAIQPSYTNGLTKSDLTWAKSEQKDLGFDLYLFKNRVQINTDFYDKLDKNQFFTFNLPFYTGFESININASDLWVDNRGVDITINTHNLAPSSELQWNSQLVLTFQKNRIAKLPNNNRTFVIDDYASGVSRIYAVGQPIYEMYQMDYQGVYNHQDEIPYNPLTGNVITYFKGYYPVQVGYPKWRDANGDGDVWTGEDNGDQYGDRVPTGDPNPKFFGGFTNDFTYKNFTLTIASVFTFKRTVVNTFWQQQMDAMGGNLKNFAKNRLPDLSEVNYWTPAKAEDPNYKASFPSISPYNAYFYQFFPFSDMFNVDGSYFKIKQVVLNYLLPQKFTERLKVNHINAYAMMYNVLILKNKKNTMPDPEAVDQLGIYTGGLYPQAKTFTVGLNIEF</sequence>
<dbReference type="InterPro" id="IPR037066">
    <property type="entry name" value="Plug_dom_sf"/>
</dbReference>
<evidence type="ECO:0000256" key="7">
    <source>
        <dbReference type="PROSITE-ProRule" id="PRU01360"/>
    </source>
</evidence>
<evidence type="ECO:0000256" key="2">
    <source>
        <dbReference type="ARBA" id="ARBA00022448"/>
    </source>
</evidence>
<dbReference type="RefSeq" id="WP_170831167.1">
    <property type="nucleotide sequence ID" value="NZ_FNQY01000005.1"/>
</dbReference>